<accession>A0ABV7CYJ6</accession>
<dbReference type="Proteomes" id="UP001595279">
    <property type="component" value="Unassembled WGS sequence"/>
</dbReference>
<dbReference type="EMBL" id="JBHRSA010000056">
    <property type="protein sequence ID" value="MFC3041591.1"/>
    <property type="molecule type" value="Genomic_DNA"/>
</dbReference>
<evidence type="ECO:0000259" key="1">
    <source>
        <dbReference type="Pfam" id="PF09861"/>
    </source>
</evidence>
<evidence type="ECO:0000313" key="2">
    <source>
        <dbReference type="EMBL" id="MFC3041591.1"/>
    </source>
</evidence>
<keyword evidence="3" id="KW-1185">Reference proteome</keyword>
<organism evidence="2 3">
    <name type="scientific">Virgibacillus xinjiangensis</name>
    <dbReference type="NCBI Taxonomy" id="393090"/>
    <lineage>
        <taxon>Bacteria</taxon>
        <taxon>Bacillati</taxon>
        <taxon>Bacillota</taxon>
        <taxon>Bacilli</taxon>
        <taxon>Bacillales</taxon>
        <taxon>Bacillaceae</taxon>
        <taxon>Virgibacillus</taxon>
    </lineage>
</organism>
<sequence length="422" mass="46718">MKLYQIRQKFSGEEITNIKKSVREELQNSESIKQLEKGSKVAVTAGSRGIENIVKILRETITYLKEKELKPFIIPAMGSHGGATKEGQLEVLQHIGITEESVGAPIYSSMDVMKLGTTGDGLPVYIDKYAAQADGIIVVNRIKVHTAFKGKVESGLSKMITIGLGKQKGASFVHSQGADKMEHNILQVSNYALKHSKICIGLAIVENGYEQTSIIKGVDPENWHEEETKLLKKSKELMPALPIEDIDLLIVEEMGKCYSGTGMDPNIIGRWRIEGVPEPKVPNIKKIAVLDLAEKSHGNAQGIGLADFTTEKLVKKIDRKSTYMNAVTSTYLQRAMIPLTYEGEQETIESALKSLGPGIEINKVSLIQIANTLDLTNIFVSQVVIDKLNNKNADYEIVKEIELDYVNNELKYRLSNANIINH</sequence>
<name>A0ABV7CYJ6_9BACI</name>
<comment type="caution">
    <text evidence="2">The sequence shown here is derived from an EMBL/GenBank/DDBJ whole genome shotgun (WGS) entry which is preliminary data.</text>
</comment>
<dbReference type="InterPro" id="IPR018657">
    <property type="entry name" value="LarA-like_N"/>
</dbReference>
<dbReference type="Gene3D" id="3.40.50.11440">
    <property type="match status" value="1"/>
</dbReference>
<dbReference type="Pfam" id="PF09861">
    <property type="entry name" value="Lar_N"/>
    <property type="match status" value="1"/>
</dbReference>
<reference evidence="3" key="1">
    <citation type="journal article" date="2019" name="Int. J. Syst. Evol. Microbiol.">
        <title>The Global Catalogue of Microorganisms (GCM) 10K type strain sequencing project: providing services to taxonomists for standard genome sequencing and annotation.</title>
        <authorList>
            <consortium name="The Broad Institute Genomics Platform"/>
            <consortium name="The Broad Institute Genome Sequencing Center for Infectious Disease"/>
            <person name="Wu L."/>
            <person name="Ma J."/>
        </authorList>
    </citation>
    <scope>NUCLEOTIDE SEQUENCE [LARGE SCALE GENOMIC DNA]</scope>
    <source>
        <strain evidence="3">KCTC 13128</strain>
    </source>
</reference>
<proteinExistence type="predicted"/>
<gene>
    <name evidence="2" type="ORF">ACFOGI_15195</name>
</gene>
<feature type="domain" description="LarA-like N-terminal" evidence="1">
    <location>
        <begin position="14"/>
        <end position="174"/>
    </location>
</feature>
<protein>
    <submittedName>
        <fullName evidence="2">Lactate racemase domain-containing protein</fullName>
    </submittedName>
</protein>
<evidence type="ECO:0000313" key="3">
    <source>
        <dbReference type="Proteomes" id="UP001595279"/>
    </source>
</evidence>
<dbReference type="RefSeq" id="WP_390274370.1">
    <property type="nucleotide sequence ID" value="NZ_JBHRSA010000056.1"/>
</dbReference>